<comment type="caution">
    <text evidence="1">The sequence shown here is derived from an EMBL/GenBank/DDBJ whole genome shotgun (WGS) entry which is preliminary data.</text>
</comment>
<dbReference type="InterPro" id="IPR009057">
    <property type="entry name" value="Homeodomain-like_sf"/>
</dbReference>
<organism evidence="1 2">
    <name type="scientific">Xenorhabdus szentirmaii DSM 16338</name>
    <dbReference type="NCBI Taxonomy" id="1427518"/>
    <lineage>
        <taxon>Bacteria</taxon>
        <taxon>Pseudomonadati</taxon>
        <taxon>Pseudomonadota</taxon>
        <taxon>Gammaproteobacteria</taxon>
        <taxon>Enterobacterales</taxon>
        <taxon>Morganellaceae</taxon>
        <taxon>Xenorhabdus</taxon>
    </lineage>
</organism>
<dbReference type="Pfam" id="PF13384">
    <property type="entry name" value="HTH_23"/>
    <property type="match status" value="1"/>
</dbReference>
<reference evidence="1" key="1">
    <citation type="submission" date="2013-11" db="EMBL/GenBank/DDBJ databases">
        <title>Draft genome sequence and annotation of the entomopathogenic bacteria, Xenorhabdus cabanillasi strain JM26 and Xenorhabdus szentirmai strain DSM 16338.</title>
        <authorList>
            <person name="Gualtieri M."/>
            <person name="Ogier J.C."/>
            <person name="Pages S."/>
            <person name="Givaudan A."/>
            <person name="Gaudriault S."/>
        </authorList>
    </citation>
    <scope>NUCLEOTIDE SEQUENCE [LARGE SCALE GENOMIC DNA]</scope>
    <source>
        <strain evidence="1">DSM 16338</strain>
    </source>
</reference>
<dbReference type="Proteomes" id="UP000019202">
    <property type="component" value="Unassembled WGS sequence"/>
</dbReference>
<dbReference type="EMBL" id="CBXF010000110">
    <property type="protein sequence ID" value="CDL84583.1"/>
    <property type="molecule type" value="Genomic_DNA"/>
</dbReference>
<evidence type="ECO:0008006" key="3">
    <source>
        <dbReference type="Google" id="ProtNLM"/>
    </source>
</evidence>
<proteinExistence type="predicted"/>
<keyword evidence="2" id="KW-1185">Reference proteome</keyword>
<protein>
    <recommendedName>
        <fullName evidence="3">Transposase</fullName>
    </recommendedName>
</protein>
<evidence type="ECO:0000313" key="1">
    <source>
        <dbReference type="EMBL" id="CDL84583.1"/>
    </source>
</evidence>
<accession>W1J3E8</accession>
<dbReference type="SUPFAM" id="SSF46689">
    <property type="entry name" value="Homeodomain-like"/>
    <property type="match status" value="1"/>
</dbReference>
<gene>
    <name evidence="1" type="ORF">XSR1_50001</name>
</gene>
<name>W1J3E8_9GAMM</name>
<sequence length="82" mass="9147">MSVIRWPFGVVGVQAVSSHFAMRPVLAVWSNSFMPVLHRGDNVSHVAETLDCSRSSVGRWINRYTFYGLEGLGSLPSGRPRR</sequence>
<evidence type="ECO:0000313" key="2">
    <source>
        <dbReference type="Proteomes" id="UP000019202"/>
    </source>
</evidence>
<dbReference type="AlphaFoldDB" id="W1J3E8"/>